<name>A0A5C6N2I2_9TELE</name>
<sequence length="128" mass="14061">MAPEEGLDGPYQGTFHPILPENPSQDAPGDPVISLFQVHKAHVDWLGKLPTPLKHPSKGKELIRGSTTGAKPVLFLLNQSIIPVPKTPHPEELSSYRPVALTSHLMKTLERLILAHLRPLVGSYMDPL</sequence>
<dbReference type="EMBL" id="RHFK02000019">
    <property type="protein sequence ID" value="TWW59870.1"/>
    <property type="molecule type" value="Genomic_DNA"/>
</dbReference>
<gene>
    <name evidence="2" type="ORF">D4764_06G0014000</name>
</gene>
<comment type="caution">
    <text evidence="2">The sequence shown here is derived from an EMBL/GenBank/DDBJ whole genome shotgun (WGS) entry which is preliminary data.</text>
</comment>
<keyword evidence="3" id="KW-1185">Reference proteome</keyword>
<feature type="region of interest" description="Disordered" evidence="1">
    <location>
        <begin position="1"/>
        <end position="30"/>
    </location>
</feature>
<protein>
    <submittedName>
        <fullName evidence="2">Uncharacterized protein</fullName>
    </submittedName>
</protein>
<reference evidence="2 3" key="1">
    <citation type="submission" date="2019-04" db="EMBL/GenBank/DDBJ databases">
        <title>Chromosome genome assembly for Takifugu flavidus.</title>
        <authorList>
            <person name="Xiao S."/>
        </authorList>
    </citation>
    <scope>NUCLEOTIDE SEQUENCE [LARGE SCALE GENOMIC DNA]</scope>
    <source>
        <strain evidence="2">HTHZ2018</strain>
        <tissue evidence="2">Muscle</tissue>
    </source>
</reference>
<evidence type="ECO:0000313" key="3">
    <source>
        <dbReference type="Proteomes" id="UP000324091"/>
    </source>
</evidence>
<evidence type="ECO:0000313" key="2">
    <source>
        <dbReference type="EMBL" id="TWW59870.1"/>
    </source>
</evidence>
<dbReference type="AlphaFoldDB" id="A0A5C6N2I2"/>
<evidence type="ECO:0000256" key="1">
    <source>
        <dbReference type="SAM" id="MobiDB-lite"/>
    </source>
</evidence>
<proteinExistence type="predicted"/>
<organism evidence="2 3">
    <name type="scientific">Takifugu flavidus</name>
    <name type="common">sansaifugu</name>
    <dbReference type="NCBI Taxonomy" id="433684"/>
    <lineage>
        <taxon>Eukaryota</taxon>
        <taxon>Metazoa</taxon>
        <taxon>Chordata</taxon>
        <taxon>Craniata</taxon>
        <taxon>Vertebrata</taxon>
        <taxon>Euteleostomi</taxon>
        <taxon>Actinopterygii</taxon>
        <taxon>Neopterygii</taxon>
        <taxon>Teleostei</taxon>
        <taxon>Neoteleostei</taxon>
        <taxon>Acanthomorphata</taxon>
        <taxon>Eupercaria</taxon>
        <taxon>Tetraodontiformes</taxon>
        <taxon>Tetradontoidea</taxon>
        <taxon>Tetraodontidae</taxon>
        <taxon>Takifugu</taxon>
    </lineage>
</organism>
<accession>A0A5C6N2I2</accession>
<dbReference type="Proteomes" id="UP000324091">
    <property type="component" value="Chromosome 6"/>
</dbReference>